<dbReference type="Pfam" id="PF03097">
    <property type="entry name" value="BRO1"/>
    <property type="match status" value="1"/>
</dbReference>
<evidence type="ECO:0000259" key="7">
    <source>
        <dbReference type="PROSITE" id="PS50056"/>
    </source>
</evidence>
<dbReference type="GO" id="GO:0045022">
    <property type="term" value="P:early endosome to late endosome transport"/>
    <property type="evidence" value="ECO:0007669"/>
    <property type="project" value="TreeGrafter"/>
</dbReference>
<evidence type="ECO:0000259" key="6">
    <source>
        <dbReference type="PROSITE" id="PS50055"/>
    </source>
</evidence>
<dbReference type="EMBL" id="JAVRBK010000003">
    <property type="protein sequence ID" value="KAK5646077.1"/>
    <property type="molecule type" value="Genomic_DNA"/>
</dbReference>
<evidence type="ECO:0000259" key="8">
    <source>
        <dbReference type="PROSITE" id="PS51180"/>
    </source>
</evidence>
<dbReference type="Gene3D" id="1.25.40.280">
    <property type="entry name" value="alix/aip1 like domains"/>
    <property type="match status" value="1"/>
</dbReference>
<organism evidence="9 10">
    <name type="scientific">Pyrocoelia pectoralis</name>
    <dbReference type="NCBI Taxonomy" id="417401"/>
    <lineage>
        <taxon>Eukaryota</taxon>
        <taxon>Metazoa</taxon>
        <taxon>Ecdysozoa</taxon>
        <taxon>Arthropoda</taxon>
        <taxon>Hexapoda</taxon>
        <taxon>Insecta</taxon>
        <taxon>Pterygota</taxon>
        <taxon>Neoptera</taxon>
        <taxon>Endopterygota</taxon>
        <taxon>Coleoptera</taxon>
        <taxon>Polyphaga</taxon>
        <taxon>Elateriformia</taxon>
        <taxon>Elateroidea</taxon>
        <taxon>Lampyridae</taxon>
        <taxon>Lampyrinae</taxon>
        <taxon>Pyrocoelia</taxon>
    </lineage>
</organism>
<evidence type="ECO:0000313" key="10">
    <source>
        <dbReference type="Proteomes" id="UP001329430"/>
    </source>
</evidence>
<sequence>MEAVPRLPMISFDLKTSTEVVSFTSKLKQYIANVYHEDPEAYTNEVNNLEALRAAAVRPAIDVSGCQMLKKYYCQLHFLKSRFPMEDGQPCAVYFSWRDNYSNMACSIADIDFELMNILFDIGAIHSKLGAEDSRVNPEGMKLACTHFQCAAWAFQTVRKEYPQMVSLVMAPEVIQFMHLICCAQAQECILEKSMMDNRKAAIIAKVVVQVVDYYKQALNTLQSTEDGSLSDLVGSRTYKDWVKCVNFKIVYHKAIALLYQGEQAEEQQKMGERVAFYQAASDTLQEACKKANNLPNQQEISEALAFTTDVIEGKKKAAKNENEFIYHEEVPDREALQEVKGASLVKGIAFSVNDTDVSGPDIFAKLIPMEAHEASSLYSEKKANMLRQLGEAVENKDKTLAEFMSSLHLDGLSQMRQANGITQDVVDRAAAMTAKPTAIQDLVAAMAQLSNIYHDVESMLTEIETFLKEEEQKEKEYQSHMGSRPPSIIATDLTREFTKYHEAHSKACESNQNLHKAMTTHSANLKILSLPLAQIQQQIPSIEFPNTNINEDHINEMEALLAKVDEMKKQRAMLWAQFHDAVKNDDITARLVTCTPQFTREQLFEEELSKHQNQAALIEQNMVAQDNILKALVDAYARFTPTRRYIQDVLTKRAHMLNSLNVSFDSYDDLLAKANKGLEFYSKLETNVSKLIQRVKSTCKVQDEEREQILAKQNKPTVQSSAPKLKDYLEAKLIDNPDVRKVDNVSPVPALDSSYAAVISSGTLKNISDPKWPPAVRPAPLGSEMTTEAVPSYGNEQNYYAIYNQSTNFNPYYNPSYVTTTTTLPNTTTVSGNANYTYTSYDNKSMEHDLNARMAGLMSYKPPQGTDYSGQNYNQPLTENIPMPPHASTPQDNTLNLRKTSLDASYSLPGNTSTYGGNYMYQTNYAYPHPQMTAPQPQIPAPQPQIPASQPQIPAAPQLQISTPQPQVAPHQAHMVATQPQISASQPQIAVNQDVKQNYPMASTPNTSMLHYYQPADSYSQSNAHMQASVTSQVDSYGHGQIPIYGQTVYAQGQPVQTSLASAYSQTSNYMQGQTYQTVPTYSQTDSYTQPSSTQAPQLPQNSSYPQTAYDGYAQGGMLQMPSMGNYTQTSVGTYNYSGEVPSVKSQTEYTAPVNTYAEVSNVYVQPNSYASATSTYIPQTSTFPDYLQNNAPISTSNNFSNDVYGSNIASQSATPYSTAYVDGVYQQFGAQFGSPLSSAYNAQTNYYTVNNETSDPNPQYVNETTPVATTEAISNHHLSQPNVSANLQSQSSVQSQEVTPPRKISSNVDLLSGLDFTISQAPLVPQLNKIENPIDVKEASSTKQFEQPIIKPTVKSEEKEYPELIKQFTQEVEKLEKFVDILSTKTLSGPTSLELKWKEIQDRQDAEQHRKSISVARCYPMKNRCPDILPYDQTRVILTGRKDDYINASYVKDISPNAPEFIVTQCPLQSTFNDFWLMVCSENIELIICLLNDNELGNDKFWPVSKPLRIDNFLISMANENVKPHWTDMEILINEPDERILRKVRLIQFTAWPSSLFPSAAVVSSFLTEILNDPTIYTKPVLLHCFAGIGRSGLLCLLLSAITEVLINPSTIPDLPSLAIKLSSARKNIVRDREHFKFAYQVLLYFLKDFTAKRE</sequence>
<dbReference type="GO" id="GO:0048666">
    <property type="term" value="P:neuron development"/>
    <property type="evidence" value="ECO:0007669"/>
    <property type="project" value="UniProtKB-ARBA"/>
</dbReference>
<feature type="region of interest" description="Disordered" evidence="5">
    <location>
        <begin position="1083"/>
        <end position="1108"/>
    </location>
</feature>
<protein>
    <recommendedName>
        <fullName evidence="11">Tyrosine-protein phosphatase non-receptor type 23</fullName>
    </recommendedName>
</protein>
<evidence type="ECO:0000313" key="9">
    <source>
        <dbReference type="EMBL" id="KAK5646077.1"/>
    </source>
</evidence>
<comment type="subcellular location">
    <subcellularLocation>
        <location evidence="2">Cytoplasm</location>
    </subcellularLocation>
    <subcellularLocation>
        <location evidence="1">Endosome</location>
    </subcellularLocation>
</comment>
<dbReference type="PROSITE" id="PS50055">
    <property type="entry name" value="TYR_PHOSPHATASE_PTP"/>
    <property type="match status" value="1"/>
</dbReference>
<feature type="domain" description="Tyrosine-protein phosphatase" evidence="6">
    <location>
        <begin position="1395"/>
        <end position="1648"/>
    </location>
</feature>
<dbReference type="GO" id="GO:0043328">
    <property type="term" value="P:protein transport to vacuole involved in ubiquitin-dependent protein catabolic process via the multivesicular body sorting pathway"/>
    <property type="evidence" value="ECO:0007669"/>
    <property type="project" value="TreeGrafter"/>
</dbReference>
<keyword evidence="3" id="KW-0963">Cytoplasm</keyword>
<dbReference type="PROSITE" id="PS00383">
    <property type="entry name" value="TYR_PHOSPHATASE_1"/>
    <property type="match status" value="1"/>
</dbReference>
<dbReference type="Proteomes" id="UP001329430">
    <property type="component" value="Chromosome 3"/>
</dbReference>
<evidence type="ECO:0000256" key="2">
    <source>
        <dbReference type="ARBA" id="ARBA00004496"/>
    </source>
</evidence>
<evidence type="ECO:0008006" key="11">
    <source>
        <dbReference type="Google" id="ProtNLM"/>
    </source>
</evidence>
<dbReference type="SUPFAM" id="SSF52799">
    <property type="entry name" value="(Phosphotyrosine protein) phosphatases II"/>
    <property type="match status" value="1"/>
</dbReference>
<dbReference type="InterPro" id="IPR000387">
    <property type="entry name" value="Tyr_Pase_dom"/>
</dbReference>
<name>A0AAN7VE58_9COLE</name>
<dbReference type="SMART" id="SM01041">
    <property type="entry name" value="BRO1"/>
    <property type="match status" value="1"/>
</dbReference>
<dbReference type="Gene3D" id="1.20.140.50">
    <property type="entry name" value="alix/aip1 like domains"/>
    <property type="match status" value="1"/>
</dbReference>
<comment type="caution">
    <text evidence="9">The sequence shown here is derived from an EMBL/GenBank/DDBJ whole genome shotgun (WGS) entry which is preliminary data.</text>
</comment>
<dbReference type="InterPro" id="IPR025304">
    <property type="entry name" value="ALIX_V_dom"/>
</dbReference>
<dbReference type="GO" id="GO:0004725">
    <property type="term" value="F:protein tyrosine phosphatase activity"/>
    <property type="evidence" value="ECO:0007669"/>
    <property type="project" value="InterPro"/>
</dbReference>
<evidence type="ECO:0000256" key="1">
    <source>
        <dbReference type="ARBA" id="ARBA00004177"/>
    </source>
</evidence>
<feature type="domain" description="Tyrosine specific protein phosphatases" evidence="7">
    <location>
        <begin position="1582"/>
        <end position="1639"/>
    </location>
</feature>
<reference evidence="9 10" key="1">
    <citation type="journal article" date="2024" name="Insects">
        <title>An Improved Chromosome-Level Genome Assembly of the Firefly Pyrocoelia pectoralis.</title>
        <authorList>
            <person name="Fu X."/>
            <person name="Meyer-Rochow V.B."/>
            <person name="Ballantyne L."/>
            <person name="Zhu X."/>
        </authorList>
    </citation>
    <scope>NUCLEOTIDE SEQUENCE [LARGE SCALE GENOMIC DNA]</scope>
    <source>
        <strain evidence="9">XCY_ONT2</strain>
    </source>
</reference>
<dbReference type="GO" id="GO:0032456">
    <property type="term" value="P:endocytic recycling"/>
    <property type="evidence" value="ECO:0007669"/>
    <property type="project" value="TreeGrafter"/>
</dbReference>
<dbReference type="PROSITE" id="PS51180">
    <property type="entry name" value="BRO1"/>
    <property type="match status" value="1"/>
</dbReference>
<dbReference type="GO" id="GO:0005768">
    <property type="term" value="C:endosome"/>
    <property type="evidence" value="ECO:0007669"/>
    <property type="project" value="UniProtKB-SubCell"/>
</dbReference>
<gene>
    <name evidence="9" type="ORF">RI129_004541</name>
</gene>
<evidence type="ECO:0000256" key="4">
    <source>
        <dbReference type="ARBA" id="ARBA00022753"/>
    </source>
</evidence>
<dbReference type="PANTHER" id="PTHR23030">
    <property type="entry name" value="PCD6 INTERACTING PROTEIN-RELATED"/>
    <property type="match status" value="1"/>
</dbReference>
<dbReference type="InterPro" id="IPR016130">
    <property type="entry name" value="Tyr_Pase_AS"/>
</dbReference>
<dbReference type="InterPro" id="IPR038499">
    <property type="entry name" value="BRO1_sf"/>
</dbReference>
<dbReference type="PROSITE" id="PS50056">
    <property type="entry name" value="TYR_PHOSPHATASE_2"/>
    <property type="match status" value="1"/>
</dbReference>
<keyword evidence="4" id="KW-0967">Endosome</keyword>
<dbReference type="PANTHER" id="PTHR23030:SF30">
    <property type="entry name" value="TYROSINE-PROTEIN PHOSPHATASE NON-RECEPTOR TYPE 23"/>
    <property type="match status" value="1"/>
</dbReference>
<dbReference type="CDD" id="cd09234">
    <property type="entry name" value="V_HD-PTP_like"/>
    <property type="match status" value="1"/>
</dbReference>
<dbReference type="Pfam" id="PF00102">
    <property type="entry name" value="Y_phosphatase"/>
    <property type="match status" value="1"/>
</dbReference>
<dbReference type="Gene3D" id="3.90.190.10">
    <property type="entry name" value="Protein tyrosine phosphatase superfamily"/>
    <property type="match status" value="1"/>
</dbReference>
<dbReference type="InterPro" id="IPR003595">
    <property type="entry name" value="Tyr_Pase_cat"/>
</dbReference>
<dbReference type="Gene3D" id="1.20.120.560">
    <property type="entry name" value="alix/aip1 in complex with the ypdl late domain"/>
    <property type="match status" value="1"/>
</dbReference>
<evidence type="ECO:0000256" key="5">
    <source>
        <dbReference type="SAM" id="MobiDB-lite"/>
    </source>
</evidence>
<dbReference type="SMART" id="SM00404">
    <property type="entry name" value="PTPc_motif"/>
    <property type="match status" value="1"/>
</dbReference>
<dbReference type="Pfam" id="PF13949">
    <property type="entry name" value="ALIX_LYPXL_bnd"/>
    <property type="match status" value="1"/>
</dbReference>
<feature type="domain" description="BRO1" evidence="8">
    <location>
        <begin position="8"/>
        <end position="401"/>
    </location>
</feature>
<dbReference type="GO" id="GO:0009653">
    <property type="term" value="P:anatomical structure morphogenesis"/>
    <property type="evidence" value="ECO:0007669"/>
    <property type="project" value="UniProtKB-ARBA"/>
</dbReference>
<dbReference type="SMART" id="SM00194">
    <property type="entry name" value="PTPc"/>
    <property type="match status" value="1"/>
</dbReference>
<dbReference type="InterPro" id="IPR004328">
    <property type="entry name" value="BRO1_dom"/>
</dbReference>
<evidence type="ECO:0000256" key="3">
    <source>
        <dbReference type="ARBA" id="ARBA00022490"/>
    </source>
</evidence>
<accession>A0AAN7VE58</accession>
<proteinExistence type="predicted"/>
<dbReference type="PRINTS" id="PR00700">
    <property type="entry name" value="PRTYPHPHTASE"/>
</dbReference>
<dbReference type="InterPro" id="IPR000242">
    <property type="entry name" value="PTP_cat"/>
</dbReference>
<dbReference type="InterPro" id="IPR029021">
    <property type="entry name" value="Prot-tyrosine_phosphatase-like"/>
</dbReference>
<keyword evidence="10" id="KW-1185">Reference proteome</keyword>